<dbReference type="Pfam" id="PF00436">
    <property type="entry name" value="SSB"/>
    <property type="match status" value="1"/>
</dbReference>
<evidence type="ECO:0000256" key="2">
    <source>
        <dbReference type="HAMAP-Rule" id="MF_00984"/>
    </source>
</evidence>
<dbReference type="EMBL" id="JAPQES010000003">
    <property type="protein sequence ID" value="MCY6370961.1"/>
    <property type="molecule type" value="Genomic_DNA"/>
</dbReference>
<comment type="caution">
    <text evidence="4">The sequence shown here is derived from an EMBL/GenBank/DDBJ whole genome shotgun (WGS) entry which is preliminary data.</text>
</comment>
<keyword evidence="5" id="KW-1185">Reference proteome</keyword>
<dbReference type="Proteomes" id="UP001079657">
    <property type="component" value="Unassembled WGS sequence"/>
</dbReference>
<dbReference type="PIRSF" id="PIRSF002070">
    <property type="entry name" value="SSB"/>
    <property type="match status" value="1"/>
</dbReference>
<dbReference type="NCBIfam" id="TIGR00621">
    <property type="entry name" value="ssb"/>
    <property type="match status" value="1"/>
</dbReference>
<protein>
    <recommendedName>
        <fullName evidence="2 3">Single-stranded DNA-binding protein</fullName>
        <shortName evidence="2">SSB</shortName>
    </recommendedName>
</protein>
<dbReference type="InterPro" id="IPR011344">
    <property type="entry name" value="ssDNA-bd"/>
</dbReference>
<dbReference type="PROSITE" id="PS50935">
    <property type="entry name" value="SSB"/>
    <property type="match status" value="1"/>
</dbReference>
<comment type="subunit">
    <text evidence="2">Homotetramer.</text>
</comment>
<name>A0ABT4CRW3_9CLOT</name>
<organism evidence="4 5">
    <name type="scientific">Clostridium ganghwense</name>
    <dbReference type="NCBI Taxonomy" id="312089"/>
    <lineage>
        <taxon>Bacteria</taxon>
        <taxon>Bacillati</taxon>
        <taxon>Bacillota</taxon>
        <taxon>Clostridia</taxon>
        <taxon>Eubacteriales</taxon>
        <taxon>Clostridiaceae</taxon>
        <taxon>Clostridium</taxon>
    </lineage>
</organism>
<dbReference type="Gene3D" id="2.40.50.140">
    <property type="entry name" value="Nucleic acid-binding proteins"/>
    <property type="match status" value="1"/>
</dbReference>
<dbReference type="SUPFAM" id="SSF50249">
    <property type="entry name" value="Nucleic acid-binding proteins"/>
    <property type="match status" value="1"/>
</dbReference>
<evidence type="ECO:0000256" key="1">
    <source>
        <dbReference type="ARBA" id="ARBA00023125"/>
    </source>
</evidence>
<dbReference type="PANTHER" id="PTHR10302">
    <property type="entry name" value="SINGLE-STRANDED DNA-BINDING PROTEIN"/>
    <property type="match status" value="1"/>
</dbReference>
<dbReference type="InterPro" id="IPR000424">
    <property type="entry name" value="Primosome_PriB/ssb"/>
</dbReference>
<keyword evidence="1 2" id="KW-0238">DNA-binding</keyword>
<sequence length="113" mass="13086">MNKVLFIGRLTKDIELKHIKENDKNVTNFTLAVDRPFLNEKGERVTDFIPVVAWERNAEKLAKHTKKGNLISVIGRLQMISYEGKDGVKRYISQVVAQEIQFLEWNKTKETAI</sequence>
<dbReference type="PANTHER" id="PTHR10302:SF27">
    <property type="entry name" value="SINGLE-STRANDED DNA-BINDING PROTEIN"/>
    <property type="match status" value="1"/>
</dbReference>
<evidence type="ECO:0000256" key="3">
    <source>
        <dbReference type="PIRNR" id="PIRNR002070"/>
    </source>
</evidence>
<evidence type="ECO:0000313" key="5">
    <source>
        <dbReference type="Proteomes" id="UP001079657"/>
    </source>
</evidence>
<dbReference type="InterPro" id="IPR012340">
    <property type="entry name" value="NA-bd_OB-fold"/>
</dbReference>
<dbReference type="RefSeq" id="WP_268049801.1">
    <property type="nucleotide sequence ID" value="NZ_JAPQES010000003.1"/>
</dbReference>
<comment type="caution">
    <text evidence="2">Lacks conserved residue(s) required for the propagation of feature annotation.</text>
</comment>
<reference evidence="4" key="1">
    <citation type="submission" date="2022-12" db="EMBL/GenBank/DDBJ databases">
        <authorList>
            <person name="Wang J."/>
        </authorList>
    </citation>
    <scope>NUCLEOTIDE SEQUENCE</scope>
    <source>
        <strain evidence="4">HY-42-06</strain>
    </source>
</reference>
<dbReference type="HAMAP" id="MF_00984">
    <property type="entry name" value="SSB"/>
    <property type="match status" value="1"/>
</dbReference>
<accession>A0ABT4CRW3</accession>
<evidence type="ECO:0000313" key="4">
    <source>
        <dbReference type="EMBL" id="MCY6370961.1"/>
    </source>
</evidence>
<gene>
    <name evidence="4" type="ORF">OXH55_09990</name>
</gene>
<proteinExistence type="inferred from homology"/>
<dbReference type="GO" id="GO:0003677">
    <property type="term" value="F:DNA binding"/>
    <property type="evidence" value="ECO:0007669"/>
    <property type="project" value="UniProtKB-KW"/>
</dbReference>
<dbReference type="CDD" id="cd04496">
    <property type="entry name" value="SSB_OBF"/>
    <property type="match status" value="1"/>
</dbReference>